<reference evidence="12" key="2">
    <citation type="submission" date="2013-12" db="EMBL/GenBank/DDBJ databases">
        <authorList>
            <person name="Yu Y."/>
            <person name="Lee S."/>
            <person name="de Baynast K."/>
            <person name="Wissotski M."/>
            <person name="Liu L."/>
            <person name="Talag J."/>
            <person name="Goicoechea J."/>
            <person name="Angelova A."/>
            <person name="Jetty R."/>
            <person name="Kudrna D."/>
            <person name="Golser W."/>
            <person name="Rivera L."/>
            <person name="Zhang J."/>
            <person name="Wing R."/>
        </authorList>
    </citation>
    <scope>NUCLEOTIDE SEQUENCE</scope>
</reference>
<reference evidence="11" key="3">
    <citation type="submission" date="2015-04" db="UniProtKB">
        <authorList>
            <consortium name="EnsemblPlants"/>
        </authorList>
    </citation>
    <scope>IDENTIFICATION</scope>
</reference>
<dbReference type="InterPro" id="IPR055414">
    <property type="entry name" value="LRR_R13L4/SHOC2-like"/>
</dbReference>
<reference evidence="11 12" key="1">
    <citation type="submission" date="2012-08" db="EMBL/GenBank/DDBJ databases">
        <title>Oryza genome evolution.</title>
        <authorList>
            <person name="Wing R.A."/>
        </authorList>
    </citation>
    <scope>NUCLEOTIDE SEQUENCE</scope>
</reference>
<evidence type="ECO:0000259" key="10">
    <source>
        <dbReference type="Pfam" id="PF23598"/>
    </source>
</evidence>
<proteinExistence type="inferred from homology"/>
<sequence length="816" mass="92948">MAHLTNSAVDTVLGALKKAVKDEAKLLSSVEGDIQFIRDELDSMNGFLLYLTKNKSTAPHDDQVRAWMKQVRDLAYVADDCVKLYRRDLTPPEPGLLPWLRHFPAWLKTIGTRHRLAKKIHKLKERVREVGERRQRYDVKIPSQSQGDGDTDDTMKSNQLVIGQDGKSDEQRRKLLEDGLRALEDGKADPLKVQDAINKILFPGGDAKDEETCTSEIIHKIVRRCLERNHVTSVKMLLRALYTKPYDITQAELEGLLRKPKEDRSFGPVDVPHQVMVFCYSKLSTHHKSCLQYLTTFDKENSISRTCLVRRWLAEGTVAKQADEGSNLADDNSISMEEAGERYFDELVSRGFISPAPPVLPTDLKIKNCLVDPPVKEFIAKISKADNFIDDLPTHLTHQIQIRELAQREKQPLQYYKPWWRTLMPPTVSGVPTATVDGEPLPPMDEMVKLLKELPEEYRLNVLDLGGCTGLKMYHLKKICELVPSLKYLSLRKTNIYWLPKQMSDLLNLETLDIRDTRVQANAMRNIFLQELKHLLAGRSGVDATLPYTVKIPKKIGKNTEILKHVQIKDGHAQSELGRVASLKRLRKLGVVLSGSQDNMAHLLRAIGTRRESLRSLSVWIMPPPIKNMAAGDGGFMTVDTIAIDGEQLFSFPKKLESLNIKCFKGNNNTRGRIPQWVKGHQYLSKITLRHSLLTEDDLSALGKLISLHCLRLCRESYIDHTVIFKVDEFKELRFLMLDHVSNKTKKLEFQDGAVPKLEKIVWNLDVNMAGAITVDKSRLESLPRLMELKINSDPYYTNRFPSQPPHSDYVEIPTQ</sequence>
<comment type="similarity">
    <text evidence="1">Belongs to the disease resistance NB-LRR family.</text>
</comment>
<keyword evidence="3" id="KW-0677">Repeat</keyword>
<dbReference type="InterPro" id="IPR038005">
    <property type="entry name" value="RX-like_CC"/>
</dbReference>
<keyword evidence="6" id="KW-0175">Coiled coil</keyword>
<dbReference type="Proteomes" id="UP000032180">
    <property type="component" value="Chromosome 11"/>
</dbReference>
<dbReference type="Pfam" id="PF23598">
    <property type="entry name" value="LRR_14"/>
    <property type="match status" value="1"/>
</dbReference>
<dbReference type="PANTHER" id="PTHR23155">
    <property type="entry name" value="DISEASE RESISTANCE PROTEIN RP"/>
    <property type="match status" value="1"/>
</dbReference>
<evidence type="ECO:0000256" key="1">
    <source>
        <dbReference type="ARBA" id="ARBA00008894"/>
    </source>
</evidence>
<evidence type="ECO:0000313" key="12">
    <source>
        <dbReference type="Proteomes" id="UP000032180"/>
    </source>
</evidence>
<feature type="domain" description="Disease resistance protein winged helix" evidence="9">
    <location>
        <begin position="297"/>
        <end position="354"/>
    </location>
</feature>
<keyword evidence="4" id="KW-0547">Nucleotide-binding</keyword>
<dbReference type="GO" id="GO:0098542">
    <property type="term" value="P:defense response to other organism"/>
    <property type="evidence" value="ECO:0007669"/>
    <property type="project" value="TreeGrafter"/>
</dbReference>
<dbReference type="CDD" id="cd14798">
    <property type="entry name" value="RX-CC_like"/>
    <property type="match status" value="1"/>
</dbReference>
<evidence type="ECO:0000259" key="9">
    <source>
        <dbReference type="Pfam" id="PF23559"/>
    </source>
</evidence>
<keyword evidence="12" id="KW-1185">Reference proteome</keyword>
<feature type="domain" description="Disease resistance N-terminal" evidence="8">
    <location>
        <begin position="8"/>
        <end position="87"/>
    </location>
</feature>
<evidence type="ECO:0000256" key="7">
    <source>
        <dbReference type="SAM" id="MobiDB-lite"/>
    </source>
</evidence>
<dbReference type="InterPro" id="IPR036388">
    <property type="entry name" value="WH-like_DNA-bd_sf"/>
</dbReference>
<evidence type="ECO:0000256" key="6">
    <source>
        <dbReference type="ARBA" id="ARBA00023054"/>
    </source>
</evidence>
<dbReference type="Gene3D" id="1.20.5.4130">
    <property type="match status" value="1"/>
</dbReference>
<dbReference type="HOGENOM" id="CLU_000837_7_1_1"/>
<dbReference type="InterPro" id="IPR058922">
    <property type="entry name" value="WHD_DRP"/>
</dbReference>
<dbReference type="Gene3D" id="1.10.10.10">
    <property type="entry name" value="Winged helix-like DNA-binding domain superfamily/Winged helix DNA-binding domain"/>
    <property type="match status" value="1"/>
</dbReference>
<dbReference type="InterPro" id="IPR032675">
    <property type="entry name" value="LRR_dom_sf"/>
</dbReference>
<dbReference type="Pfam" id="PF23559">
    <property type="entry name" value="WHD_DRP"/>
    <property type="match status" value="1"/>
</dbReference>
<evidence type="ECO:0000256" key="2">
    <source>
        <dbReference type="ARBA" id="ARBA00022614"/>
    </source>
</evidence>
<evidence type="ECO:0000259" key="8">
    <source>
        <dbReference type="Pfam" id="PF18052"/>
    </source>
</evidence>
<dbReference type="AlphaFoldDB" id="A0A0D9XUU9"/>
<dbReference type="Gene3D" id="3.80.10.10">
    <property type="entry name" value="Ribonuclease Inhibitor"/>
    <property type="match status" value="1"/>
</dbReference>
<dbReference type="Gramene" id="LPERR11G18020.1">
    <property type="protein sequence ID" value="LPERR11G18020.1"/>
    <property type="gene ID" value="LPERR11G18020"/>
</dbReference>
<dbReference type="SUPFAM" id="SSF52047">
    <property type="entry name" value="RNI-like"/>
    <property type="match status" value="1"/>
</dbReference>
<name>A0A0D9XUU9_9ORYZ</name>
<accession>A0A0D9XUU9</accession>
<keyword evidence="2" id="KW-0433">Leucine-rich repeat</keyword>
<keyword evidence="5" id="KW-0611">Plant defense</keyword>
<dbReference type="InterPro" id="IPR044974">
    <property type="entry name" value="Disease_R_plants"/>
</dbReference>
<dbReference type="eggNOG" id="KOG4658">
    <property type="taxonomic scope" value="Eukaryota"/>
</dbReference>
<evidence type="ECO:0000256" key="4">
    <source>
        <dbReference type="ARBA" id="ARBA00022741"/>
    </source>
</evidence>
<dbReference type="EnsemblPlants" id="LPERR11G18020.1">
    <property type="protein sequence ID" value="LPERR11G18020.1"/>
    <property type="gene ID" value="LPERR11G18020"/>
</dbReference>
<dbReference type="PANTHER" id="PTHR23155:SF1091">
    <property type="entry name" value="EXPRESSED PROTEIN"/>
    <property type="match status" value="1"/>
</dbReference>
<protein>
    <submittedName>
        <fullName evidence="11">Uncharacterized protein</fullName>
    </submittedName>
</protein>
<dbReference type="STRING" id="77586.A0A0D9XUU9"/>
<organism evidence="11 12">
    <name type="scientific">Leersia perrieri</name>
    <dbReference type="NCBI Taxonomy" id="77586"/>
    <lineage>
        <taxon>Eukaryota</taxon>
        <taxon>Viridiplantae</taxon>
        <taxon>Streptophyta</taxon>
        <taxon>Embryophyta</taxon>
        <taxon>Tracheophyta</taxon>
        <taxon>Spermatophyta</taxon>
        <taxon>Magnoliopsida</taxon>
        <taxon>Liliopsida</taxon>
        <taxon>Poales</taxon>
        <taxon>Poaceae</taxon>
        <taxon>BOP clade</taxon>
        <taxon>Oryzoideae</taxon>
        <taxon>Oryzeae</taxon>
        <taxon>Oryzinae</taxon>
        <taxon>Leersia</taxon>
    </lineage>
</organism>
<dbReference type="InterPro" id="IPR041118">
    <property type="entry name" value="Rx_N"/>
</dbReference>
<evidence type="ECO:0000313" key="11">
    <source>
        <dbReference type="EnsemblPlants" id="LPERR11G18020.1"/>
    </source>
</evidence>
<evidence type="ECO:0000256" key="5">
    <source>
        <dbReference type="ARBA" id="ARBA00022821"/>
    </source>
</evidence>
<dbReference type="Pfam" id="PF18052">
    <property type="entry name" value="Rx_N"/>
    <property type="match status" value="1"/>
</dbReference>
<feature type="region of interest" description="Disordered" evidence="7">
    <location>
        <begin position="134"/>
        <end position="156"/>
    </location>
</feature>
<dbReference type="GO" id="GO:0000166">
    <property type="term" value="F:nucleotide binding"/>
    <property type="evidence" value="ECO:0007669"/>
    <property type="project" value="UniProtKB-KW"/>
</dbReference>
<feature type="domain" description="Disease resistance R13L4/SHOC-2-like LRR" evidence="10">
    <location>
        <begin position="458"/>
        <end position="793"/>
    </location>
</feature>
<evidence type="ECO:0000256" key="3">
    <source>
        <dbReference type="ARBA" id="ARBA00022737"/>
    </source>
</evidence>